<keyword evidence="3" id="KW-1185">Reference proteome</keyword>
<dbReference type="Proteomes" id="UP001595828">
    <property type="component" value="Unassembled WGS sequence"/>
</dbReference>
<name>A0ABV8RSD8_9SPHN</name>
<feature type="chain" id="PRO_5045809686" description="Tetratricopeptide repeat protein" evidence="1">
    <location>
        <begin position="33"/>
        <end position="445"/>
    </location>
</feature>
<dbReference type="InterPro" id="IPR011990">
    <property type="entry name" value="TPR-like_helical_dom_sf"/>
</dbReference>
<sequence length="445" mass="46600">MGKFSFTSGRITLGVVLAAGVAVAGAAVPAQAKTEKPKPEAKAAGKFSKEFAAAAQPLQIALDKAKVAKAKGPAGQAELDAALAGTAAMMAAAEAAIQTPTDRLVAGQFAINLGGYNNDIKLRQRGAQYIVDSGQIGADKLPEFQYYLGNFAYANKDYAAAKTALAAAVAGKYPSDDAVELLADSYVKAGDPAGGLAQIRSAVDARRAAGQTVPNNWLKRANLIAYNAKLGPQAMDWAMTQVELYPTAFNWLGSTQLVRRFANYGPQENVDLFRLMQRTGAFNNDAQYVQGEYKEYVEALDARRLPGEVLKILDSGIAAGKLSASAPWVSEARATANGRISSDKASLGGQVASAKASPNGTAALSLADAYLNYSNAAQAESLYQAAIAKGGIDKDRAYTRLGIAQVDQGKWAAAKDSFSKVGGTRLPLAKMWLIYVNQKMAGAAG</sequence>
<evidence type="ECO:0000313" key="3">
    <source>
        <dbReference type="Proteomes" id="UP001595828"/>
    </source>
</evidence>
<evidence type="ECO:0008006" key="4">
    <source>
        <dbReference type="Google" id="ProtNLM"/>
    </source>
</evidence>
<comment type="caution">
    <text evidence="2">The sequence shown here is derived from an EMBL/GenBank/DDBJ whole genome shotgun (WGS) entry which is preliminary data.</text>
</comment>
<reference evidence="3" key="1">
    <citation type="journal article" date="2019" name="Int. J. Syst. Evol. Microbiol.">
        <title>The Global Catalogue of Microorganisms (GCM) 10K type strain sequencing project: providing services to taxonomists for standard genome sequencing and annotation.</title>
        <authorList>
            <consortium name="The Broad Institute Genomics Platform"/>
            <consortium name="The Broad Institute Genome Sequencing Center for Infectious Disease"/>
            <person name="Wu L."/>
            <person name="Ma J."/>
        </authorList>
    </citation>
    <scope>NUCLEOTIDE SEQUENCE [LARGE SCALE GENOMIC DNA]</scope>
    <source>
        <strain evidence="3">CGMCC 1.12989</strain>
    </source>
</reference>
<accession>A0ABV8RSD8</accession>
<proteinExistence type="predicted"/>
<feature type="signal peptide" evidence="1">
    <location>
        <begin position="1"/>
        <end position="32"/>
    </location>
</feature>
<protein>
    <recommendedName>
        <fullName evidence="4">Tetratricopeptide repeat protein</fullName>
    </recommendedName>
</protein>
<evidence type="ECO:0000313" key="2">
    <source>
        <dbReference type="EMBL" id="MFC4295156.1"/>
    </source>
</evidence>
<dbReference type="RefSeq" id="WP_379538641.1">
    <property type="nucleotide sequence ID" value="NZ_JBHSDR010000006.1"/>
</dbReference>
<keyword evidence="1" id="KW-0732">Signal</keyword>
<gene>
    <name evidence="2" type="ORF">ACFO0A_08815</name>
</gene>
<evidence type="ECO:0000256" key="1">
    <source>
        <dbReference type="SAM" id="SignalP"/>
    </source>
</evidence>
<organism evidence="2 3">
    <name type="scientific">Novosphingobium tardum</name>
    <dbReference type="NCBI Taxonomy" id="1538021"/>
    <lineage>
        <taxon>Bacteria</taxon>
        <taxon>Pseudomonadati</taxon>
        <taxon>Pseudomonadota</taxon>
        <taxon>Alphaproteobacteria</taxon>
        <taxon>Sphingomonadales</taxon>
        <taxon>Sphingomonadaceae</taxon>
        <taxon>Novosphingobium</taxon>
    </lineage>
</organism>
<dbReference type="EMBL" id="JBHSDR010000006">
    <property type="protein sequence ID" value="MFC4295156.1"/>
    <property type="molecule type" value="Genomic_DNA"/>
</dbReference>
<dbReference type="Gene3D" id="1.25.40.10">
    <property type="entry name" value="Tetratricopeptide repeat domain"/>
    <property type="match status" value="1"/>
</dbReference>
<dbReference type="SUPFAM" id="SSF48452">
    <property type="entry name" value="TPR-like"/>
    <property type="match status" value="1"/>
</dbReference>